<gene>
    <name evidence="1" type="ORF">AcdelDRAFT_1173</name>
</gene>
<comment type="caution">
    <text evidence="1">The sequence shown here is derived from an EMBL/GenBank/DDBJ whole genome shotgun (WGS) entry which is preliminary data.</text>
</comment>
<dbReference type="AlphaFoldDB" id="C5T2P3"/>
<evidence type="ECO:0000313" key="2">
    <source>
        <dbReference type="Proteomes" id="UP000003856"/>
    </source>
</evidence>
<keyword evidence="2" id="KW-1185">Reference proteome</keyword>
<organism evidence="1 2">
    <name type="scientific">Acidovorax delafieldii 2AN</name>
    <dbReference type="NCBI Taxonomy" id="573060"/>
    <lineage>
        <taxon>Bacteria</taxon>
        <taxon>Pseudomonadati</taxon>
        <taxon>Pseudomonadota</taxon>
        <taxon>Betaproteobacteria</taxon>
        <taxon>Burkholderiales</taxon>
        <taxon>Comamonadaceae</taxon>
        <taxon>Acidovorax</taxon>
    </lineage>
</organism>
<proteinExistence type="predicted"/>
<protein>
    <recommendedName>
        <fullName evidence="3">ABM domain-containing protein</fullName>
    </recommendedName>
</protein>
<dbReference type="RefSeq" id="WP_005794399.1">
    <property type="nucleotide sequence ID" value="NZ_ACQT01000022.1"/>
</dbReference>
<evidence type="ECO:0000313" key="1">
    <source>
        <dbReference type="EMBL" id="EER61226.1"/>
    </source>
</evidence>
<name>C5T2P3_ACIDE</name>
<dbReference type="InterPro" id="IPR011008">
    <property type="entry name" value="Dimeric_a/b-barrel"/>
</dbReference>
<accession>C5T2P3</accession>
<dbReference type="SUPFAM" id="SSF54909">
    <property type="entry name" value="Dimeric alpha+beta barrel"/>
    <property type="match status" value="1"/>
</dbReference>
<dbReference type="OrthoDB" id="9098224at2"/>
<dbReference type="Proteomes" id="UP000003856">
    <property type="component" value="Unassembled WGS sequence"/>
</dbReference>
<dbReference type="PATRIC" id="fig|573060.9.peg.3975"/>
<dbReference type="EMBL" id="ACQT01000022">
    <property type="protein sequence ID" value="EER61226.1"/>
    <property type="molecule type" value="Genomic_DNA"/>
</dbReference>
<sequence>MIESIMTFDLMPGIDMKAYQEWVSKVVDSLKNQPGMLEFRANRNMLGNPMSRTVTVWKSLEDWAIFSEGPWQQINMEFRRFATNFNVEIWGPSPIVKDAIRKS</sequence>
<evidence type="ECO:0008006" key="3">
    <source>
        <dbReference type="Google" id="ProtNLM"/>
    </source>
</evidence>
<reference evidence="1 2" key="1">
    <citation type="submission" date="2009-05" db="EMBL/GenBank/DDBJ databases">
        <title>The draft genome of Acidovorax delafieldii 2AN.</title>
        <authorList>
            <consortium name="US DOE Joint Genome Institute (JGI-PGF)"/>
            <person name="Lucas S."/>
            <person name="Copeland A."/>
            <person name="Lapidus A."/>
            <person name="Glavina del Rio T."/>
            <person name="Tice H."/>
            <person name="Bruce D."/>
            <person name="Goodwin L."/>
            <person name="Pitluck S."/>
            <person name="Larimer F."/>
            <person name="Land M.L."/>
            <person name="Hauser L."/>
            <person name="Shelobolina E.S."/>
            <person name="Picardal F."/>
            <person name="Roden E."/>
            <person name="Emerson D."/>
        </authorList>
    </citation>
    <scope>NUCLEOTIDE SEQUENCE [LARGE SCALE GENOMIC DNA]</scope>
    <source>
        <strain evidence="1 2">2AN</strain>
    </source>
</reference>